<evidence type="ECO:0000313" key="5">
    <source>
        <dbReference type="Proteomes" id="UP000220005"/>
    </source>
</evidence>
<sequence>MDKKELIARFESEMAKVKRPGIDKLMDYIRKSDFYTAPASTKFHLSCESGLLQHSLNVLDALRDLLQEEQTNEDGTKAWFYTVAGTSVAQIKDESVILIALLHDICKTYFYSTSTRNVKNEKTGKWEKVPFYTVNDLMPLGHGPKSAMLIKNYIKLTSEEMYAIWWHMGFTDQHTDTMSLAAAIQKYPIVWALHTADMMASNFMEDKDGNKKGFEWQELGAENSSNSTGQYADNPALPSDSDEPVFMEAAPC</sequence>
<dbReference type="SUPFAM" id="SSF109604">
    <property type="entry name" value="HD-domain/PDEase-like"/>
    <property type="match status" value="1"/>
</dbReference>
<dbReference type="GO" id="GO:0016787">
    <property type="term" value="F:hydrolase activity"/>
    <property type="evidence" value="ECO:0007669"/>
    <property type="project" value="UniProtKB-KW"/>
</dbReference>
<dbReference type="EMBL" id="NMTY01000015">
    <property type="protein sequence ID" value="PDX81438.1"/>
    <property type="molecule type" value="Genomic_DNA"/>
</dbReference>
<comment type="caution">
    <text evidence="4">The sequence shown here is derived from an EMBL/GenBank/DDBJ whole genome shotgun (WGS) entry which is preliminary data.</text>
</comment>
<evidence type="ECO:0000256" key="1">
    <source>
        <dbReference type="SAM" id="MobiDB-lite"/>
    </source>
</evidence>
<dbReference type="Gene3D" id="1.10.3210.10">
    <property type="entry name" value="Hypothetical protein af1432"/>
    <property type="match status" value="1"/>
</dbReference>
<dbReference type="Pfam" id="PF01966">
    <property type="entry name" value="HD"/>
    <property type="match status" value="1"/>
</dbReference>
<reference evidence="5 6" key="1">
    <citation type="journal article" date="2017" name="Front. Microbiol.">
        <title>New Insights into the Diversity of the Genus Faecalibacterium.</title>
        <authorList>
            <person name="Benevides L."/>
            <person name="Burman S."/>
            <person name="Martin R."/>
            <person name="Robert V."/>
            <person name="Thomas M."/>
            <person name="Miquel S."/>
            <person name="Chain F."/>
            <person name="Sokol H."/>
            <person name="Bermudez-Humaran L.G."/>
            <person name="Morrison M."/>
            <person name="Langella P."/>
            <person name="Azevedo V.A."/>
            <person name="Chatel J.M."/>
            <person name="Soares S."/>
        </authorList>
    </citation>
    <scope>NUCLEOTIDE SEQUENCE [LARGE SCALE GENOMIC DNA]</scope>
    <source>
        <strain evidence="3 6">CNCM I 4573</strain>
        <strain evidence="4 5">CNCM I 4575</strain>
    </source>
</reference>
<accession>A0A2A7AQX8</accession>
<dbReference type="InterPro" id="IPR006674">
    <property type="entry name" value="HD_domain"/>
</dbReference>
<dbReference type="RefSeq" id="WP_097786173.1">
    <property type="nucleotide sequence ID" value="NZ_NMTW01000053.1"/>
</dbReference>
<dbReference type="Proteomes" id="UP000220005">
    <property type="component" value="Unassembled WGS sequence"/>
</dbReference>
<dbReference type="AlphaFoldDB" id="A0A2A7AQX8"/>
<name>A0A2A7AQX8_9FIRM</name>
<evidence type="ECO:0000313" key="6">
    <source>
        <dbReference type="Proteomes" id="UP000220157"/>
    </source>
</evidence>
<dbReference type="Proteomes" id="UP000220157">
    <property type="component" value="Unassembled WGS sequence"/>
</dbReference>
<evidence type="ECO:0000259" key="2">
    <source>
        <dbReference type="Pfam" id="PF01966"/>
    </source>
</evidence>
<proteinExistence type="predicted"/>
<feature type="domain" description="HD" evidence="2">
    <location>
        <begin position="52"/>
        <end position="125"/>
    </location>
</feature>
<gene>
    <name evidence="3" type="ORF">CGS56_14080</name>
    <name evidence="4" type="ORF">CGS58_07030</name>
</gene>
<organism evidence="4 5">
    <name type="scientific">Faecalibacterium prausnitzii</name>
    <dbReference type="NCBI Taxonomy" id="853"/>
    <lineage>
        <taxon>Bacteria</taxon>
        <taxon>Bacillati</taxon>
        <taxon>Bacillota</taxon>
        <taxon>Clostridia</taxon>
        <taxon>Eubacteriales</taxon>
        <taxon>Oscillospiraceae</taxon>
        <taxon>Faecalibacterium</taxon>
    </lineage>
</organism>
<protein>
    <submittedName>
        <fullName evidence="4">Hydrolase</fullName>
    </submittedName>
</protein>
<feature type="region of interest" description="Disordered" evidence="1">
    <location>
        <begin position="215"/>
        <end position="252"/>
    </location>
</feature>
<reference evidence="4" key="2">
    <citation type="submission" date="2017-07" db="EMBL/GenBank/DDBJ databases">
        <authorList>
            <person name="Sun Z.S."/>
            <person name="Albrecht U."/>
            <person name="Echele G."/>
            <person name="Lee C.C."/>
        </authorList>
    </citation>
    <scope>NUCLEOTIDE SEQUENCE</scope>
    <source>
        <strain evidence="3">CNCM I 4573</strain>
        <strain evidence="4">CNCM I 4575</strain>
    </source>
</reference>
<dbReference type="EMBL" id="NMTW01000053">
    <property type="protein sequence ID" value="PDX74166.1"/>
    <property type="molecule type" value="Genomic_DNA"/>
</dbReference>
<evidence type="ECO:0000313" key="4">
    <source>
        <dbReference type="EMBL" id="PDX81438.1"/>
    </source>
</evidence>
<evidence type="ECO:0000313" key="3">
    <source>
        <dbReference type="EMBL" id="PDX74166.1"/>
    </source>
</evidence>
<keyword evidence="4" id="KW-0378">Hydrolase</keyword>
<feature type="compositionally biased region" description="Polar residues" evidence="1">
    <location>
        <begin position="222"/>
        <end position="231"/>
    </location>
</feature>